<accession>D3ENR2</accession>
<dbReference type="PANTHER" id="PTHR11280:SF6">
    <property type="entry name" value="GLUCOSAMINE-6-PHOSPHATE ISOMERASE NAGB"/>
    <property type="match status" value="1"/>
</dbReference>
<dbReference type="GO" id="GO:0019262">
    <property type="term" value="P:N-acetylneuraminate catabolic process"/>
    <property type="evidence" value="ECO:0007669"/>
    <property type="project" value="TreeGrafter"/>
</dbReference>
<dbReference type="GO" id="GO:0006043">
    <property type="term" value="P:glucosamine catabolic process"/>
    <property type="evidence" value="ECO:0007669"/>
    <property type="project" value="TreeGrafter"/>
</dbReference>
<dbReference type="HOGENOM" id="CLU_049611_1_0_3"/>
<dbReference type="RefSeq" id="WP_012953777.1">
    <property type="nucleotide sequence ID" value="NC_013771.1"/>
</dbReference>
<sequence>MSSLTVQIHEDKYAVSAEAARITQNYLMETLNKQDEATVLLATGNSQIKFLEALTDSRKIDWSRVNFLHLDEYLNIDKDHPASFHTYLRAKVENKIKAKSFNYLLGDTLEPLQECIRYSKLLRRRQVDICFLGVGVNGHLAFNEPQAENFNDFDLVKIVELDLNTRCSQVDQNYFQSIENVPKYALTVTIPMILSVKRILCLATGENKAKIVKIMLQNNISSKCPSSILRQHSDTTLLLDKCSASLL</sequence>
<dbReference type="OrthoDB" id="9791139at2"/>
<organism evidence="4">
    <name type="scientific">Atelocyanobacterium thalassa (isolate ALOHA)</name>
    <dbReference type="NCBI Taxonomy" id="1453429"/>
    <lineage>
        <taxon>Bacteria</taxon>
        <taxon>Bacillati</taxon>
        <taxon>Cyanobacteriota</taxon>
        <taxon>Cyanophyceae</taxon>
        <taxon>Oscillatoriophycideae</taxon>
        <taxon>Chroococcales</taxon>
        <taxon>Aphanothecaceae</taxon>
        <taxon>Candidatus Atelocyanobacterium</taxon>
        <taxon>Candidatus Atelocyanobacterium thalassae</taxon>
    </lineage>
</organism>
<evidence type="ECO:0000259" key="2">
    <source>
        <dbReference type="Pfam" id="PF01182"/>
    </source>
</evidence>
<dbReference type="AlphaFoldDB" id="D3ENR2"/>
<dbReference type="InterPro" id="IPR004547">
    <property type="entry name" value="Glucosamine6P_isomerase"/>
</dbReference>
<dbReference type="GO" id="GO:0042802">
    <property type="term" value="F:identical protein binding"/>
    <property type="evidence" value="ECO:0007669"/>
    <property type="project" value="TreeGrafter"/>
</dbReference>
<keyword evidence="3" id="KW-0413">Isomerase</keyword>
<protein>
    <submittedName>
        <fullName evidence="3">6-phosphogluconolactonase/glucosamine-6-phosphate isomerase/deaminase</fullName>
    </submittedName>
</protein>
<dbReference type="CDD" id="cd01399">
    <property type="entry name" value="GlcN6P_deaminase"/>
    <property type="match status" value="1"/>
</dbReference>
<reference evidence="3 4" key="1">
    <citation type="journal article" date="2010" name="Nature">
        <title>Metabolic streamlining in an open-ocean nitrogen-fixing cyanobacterium.</title>
        <authorList>
            <person name="Tripp H.J."/>
            <person name="Bench S.R."/>
            <person name="Turk K.A."/>
            <person name="Foster R.A."/>
            <person name="Desany B.A."/>
            <person name="Niazi F."/>
            <person name="Affourtit J.P."/>
            <person name="Zehr J.P."/>
        </authorList>
    </citation>
    <scope>NUCLEOTIDE SEQUENCE [LARGE SCALE GENOMIC DNA]</scope>
    <source>
        <strain evidence="4">ALOHA</strain>
    </source>
</reference>
<dbReference type="PANTHER" id="PTHR11280">
    <property type="entry name" value="GLUCOSAMINE-6-PHOSPHATE ISOMERASE"/>
    <property type="match status" value="1"/>
</dbReference>
<name>D3ENR2_ATETH</name>
<dbReference type="InterPro" id="IPR037171">
    <property type="entry name" value="NagB/RpiA_transferase-like"/>
</dbReference>
<dbReference type="PATRIC" id="fig|713887.8.peg.348"/>
<dbReference type="SUPFAM" id="SSF100950">
    <property type="entry name" value="NagB/RpiA/CoA transferase-like"/>
    <property type="match status" value="1"/>
</dbReference>
<gene>
    <name evidence="3" type="ordered locus">UCYN_03750</name>
</gene>
<dbReference type="Pfam" id="PF01182">
    <property type="entry name" value="Glucosamine_iso"/>
    <property type="match status" value="1"/>
</dbReference>
<dbReference type="GO" id="GO:0016853">
    <property type="term" value="F:isomerase activity"/>
    <property type="evidence" value="ECO:0007669"/>
    <property type="project" value="UniProtKB-KW"/>
</dbReference>
<dbReference type="GO" id="GO:0004342">
    <property type="term" value="F:glucosamine-6-phosphate deaminase activity"/>
    <property type="evidence" value="ECO:0007669"/>
    <property type="project" value="InterPro"/>
</dbReference>
<evidence type="ECO:0000313" key="4">
    <source>
        <dbReference type="Proteomes" id="UP000001405"/>
    </source>
</evidence>
<keyword evidence="4" id="KW-1185">Reference proteome</keyword>
<dbReference type="GO" id="GO:0005737">
    <property type="term" value="C:cytoplasm"/>
    <property type="evidence" value="ECO:0007669"/>
    <property type="project" value="TreeGrafter"/>
</dbReference>
<proteinExistence type="predicted"/>
<dbReference type="GO" id="GO:0006046">
    <property type="term" value="P:N-acetylglucosamine catabolic process"/>
    <property type="evidence" value="ECO:0007669"/>
    <property type="project" value="TreeGrafter"/>
</dbReference>
<dbReference type="KEGG" id="cyu:UCYN_03750"/>
<dbReference type="GO" id="GO:0005975">
    <property type="term" value="P:carbohydrate metabolic process"/>
    <property type="evidence" value="ECO:0007669"/>
    <property type="project" value="InterPro"/>
</dbReference>
<dbReference type="EMBL" id="CP001842">
    <property type="protein sequence ID" value="ADB95112.1"/>
    <property type="molecule type" value="Genomic_DNA"/>
</dbReference>
<evidence type="ECO:0000256" key="1">
    <source>
        <dbReference type="ARBA" id="ARBA00023277"/>
    </source>
</evidence>
<dbReference type="STRING" id="1453429.UCYN_03750"/>
<feature type="domain" description="Glucosamine/galactosamine-6-phosphate isomerase" evidence="2">
    <location>
        <begin position="11"/>
        <end position="235"/>
    </location>
</feature>
<evidence type="ECO:0000313" key="3">
    <source>
        <dbReference type="EMBL" id="ADB95112.1"/>
    </source>
</evidence>
<dbReference type="Proteomes" id="UP000001405">
    <property type="component" value="Chromosome"/>
</dbReference>
<dbReference type="Gene3D" id="3.40.50.1360">
    <property type="match status" value="1"/>
</dbReference>
<dbReference type="InterPro" id="IPR006148">
    <property type="entry name" value="Glc/Gal-6P_isomerase"/>
</dbReference>
<keyword evidence="1" id="KW-0119">Carbohydrate metabolism</keyword>